<evidence type="ECO:0000313" key="1">
    <source>
        <dbReference type="EMBL" id="PRR82343.1"/>
    </source>
</evidence>
<gene>
    <name evidence="1" type="ORF">CLVI_18490</name>
</gene>
<evidence type="ECO:0008006" key="3">
    <source>
        <dbReference type="Google" id="ProtNLM"/>
    </source>
</evidence>
<organism evidence="1 2">
    <name type="scientific">Clostridium vincentii</name>
    <dbReference type="NCBI Taxonomy" id="52704"/>
    <lineage>
        <taxon>Bacteria</taxon>
        <taxon>Bacillati</taxon>
        <taxon>Bacillota</taxon>
        <taxon>Clostridia</taxon>
        <taxon>Eubacteriales</taxon>
        <taxon>Clostridiaceae</taxon>
        <taxon>Clostridium</taxon>
    </lineage>
</organism>
<dbReference type="RefSeq" id="WP_106059825.1">
    <property type="nucleotide sequence ID" value="NZ_PVXQ01000017.1"/>
</dbReference>
<comment type="caution">
    <text evidence="1">The sequence shown here is derived from an EMBL/GenBank/DDBJ whole genome shotgun (WGS) entry which is preliminary data.</text>
</comment>
<keyword evidence="2" id="KW-1185">Reference proteome</keyword>
<reference evidence="1 2" key="1">
    <citation type="submission" date="2018-03" db="EMBL/GenBank/DDBJ databases">
        <title>Genome sequence of Clostridium vincentii DSM 10228.</title>
        <authorList>
            <person name="Poehlein A."/>
            <person name="Daniel R."/>
        </authorList>
    </citation>
    <scope>NUCLEOTIDE SEQUENCE [LARGE SCALE GENOMIC DNA]</scope>
    <source>
        <strain evidence="1 2">DSM 10228</strain>
    </source>
</reference>
<proteinExistence type="predicted"/>
<name>A0A2T0BET9_9CLOT</name>
<dbReference type="Proteomes" id="UP000239471">
    <property type="component" value="Unassembled WGS sequence"/>
</dbReference>
<accession>A0A2T0BET9</accession>
<dbReference type="EMBL" id="PVXQ01000017">
    <property type="protein sequence ID" value="PRR82343.1"/>
    <property type="molecule type" value="Genomic_DNA"/>
</dbReference>
<dbReference type="AlphaFoldDB" id="A0A2T0BET9"/>
<dbReference type="OrthoDB" id="5419659at2"/>
<protein>
    <recommendedName>
        <fullName evidence="3">HicB-like antitoxin of toxin-antitoxin system domain-containing protein</fullName>
    </recommendedName>
</protein>
<sequence length="92" mass="10941">MVKDNYNYPMIFTYLDKEVKIRAVDFEECSTSVEGEKDQIQAAMDLLSESIMDYEKKKKKLPSTTDISNIELKENEKLLYVNAWMPYFRNRD</sequence>
<dbReference type="Gene3D" id="3.30.160.250">
    <property type="match status" value="1"/>
</dbReference>
<evidence type="ECO:0000313" key="2">
    <source>
        <dbReference type="Proteomes" id="UP000239471"/>
    </source>
</evidence>